<dbReference type="FunFam" id="1.10.600.10:FF:000001">
    <property type="entry name" value="Geranylgeranyl diphosphate synthase"/>
    <property type="match status" value="1"/>
</dbReference>
<protein>
    <submittedName>
        <fullName evidence="8">Polyprenyl synthetase family protein</fullName>
    </submittedName>
</protein>
<dbReference type="GO" id="GO:0046872">
    <property type="term" value="F:metal ion binding"/>
    <property type="evidence" value="ECO:0007669"/>
    <property type="project" value="UniProtKB-KW"/>
</dbReference>
<dbReference type="InterPro" id="IPR053378">
    <property type="entry name" value="Prenyl_diphosphate_synthase"/>
</dbReference>
<dbReference type="PANTHER" id="PTHR43281">
    <property type="entry name" value="FARNESYL DIPHOSPHATE SYNTHASE"/>
    <property type="match status" value="1"/>
</dbReference>
<comment type="similarity">
    <text evidence="2 7">Belongs to the FPP/GGPP synthase family.</text>
</comment>
<dbReference type="AlphaFoldDB" id="A0A858R7Z8"/>
<dbReference type="SFLD" id="SFLDS00005">
    <property type="entry name" value="Isoprenoid_Synthase_Type_I"/>
    <property type="match status" value="1"/>
</dbReference>
<evidence type="ECO:0000256" key="2">
    <source>
        <dbReference type="ARBA" id="ARBA00006706"/>
    </source>
</evidence>
<dbReference type="GO" id="GO:0005737">
    <property type="term" value="C:cytoplasm"/>
    <property type="evidence" value="ECO:0007669"/>
    <property type="project" value="UniProtKB-ARBA"/>
</dbReference>
<evidence type="ECO:0000256" key="3">
    <source>
        <dbReference type="ARBA" id="ARBA00022679"/>
    </source>
</evidence>
<evidence type="ECO:0000313" key="8">
    <source>
        <dbReference type="EMBL" id="QJE73313.1"/>
    </source>
</evidence>
<organism evidence="8 9">
    <name type="scientific">Aerophototrophica crusticola</name>
    <dbReference type="NCBI Taxonomy" id="1709002"/>
    <lineage>
        <taxon>Bacteria</taxon>
        <taxon>Pseudomonadati</taxon>
        <taxon>Pseudomonadota</taxon>
        <taxon>Alphaproteobacteria</taxon>
        <taxon>Rhodospirillales</taxon>
        <taxon>Rhodospirillaceae</taxon>
        <taxon>Aerophototrophica</taxon>
    </lineage>
</organism>
<dbReference type="InterPro" id="IPR000092">
    <property type="entry name" value="Polyprenyl_synt"/>
</dbReference>
<dbReference type="InterPro" id="IPR008949">
    <property type="entry name" value="Isoprenoid_synthase_dom_sf"/>
</dbReference>
<proteinExistence type="inferred from homology"/>
<evidence type="ECO:0000256" key="7">
    <source>
        <dbReference type="RuleBase" id="RU004466"/>
    </source>
</evidence>
<dbReference type="PROSITE" id="PS00444">
    <property type="entry name" value="POLYPRENYL_SYNTHASE_2"/>
    <property type="match status" value="1"/>
</dbReference>
<evidence type="ECO:0000256" key="5">
    <source>
        <dbReference type="ARBA" id="ARBA00022842"/>
    </source>
</evidence>
<dbReference type="CDD" id="cd00685">
    <property type="entry name" value="Trans_IPPS_HT"/>
    <property type="match status" value="1"/>
</dbReference>
<gene>
    <name evidence="8" type="ORF">HHL28_09610</name>
</gene>
<keyword evidence="5" id="KW-0460">Magnesium</keyword>
<dbReference type="KEGG" id="acru:HHL28_09610"/>
<dbReference type="SFLD" id="SFLDG01017">
    <property type="entry name" value="Polyprenyl_Transferase_Like"/>
    <property type="match status" value="1"/>
</dbReference>
<evidence type="ECO:0000256" key="1">
    <source>
        <dbReference type="ARBA" id="ARBA00001946"/>
    </source>
</evidence>
<evidence type="ECO:0000256" key="4">
    <source>
        <dbReference type="ARBA" id="ARBA00022723"/>
    </source>
</evidence>
<dbReference type="Gene3D" id="1.10.600.10">
    <property type="entry name" value="Farnesyl Diphosphate Synthase"/>
    <property type="match status" value="1"/>
</dbReference>
<accession>A0A858R7Z8</accession>
<dbReference type="NCBIfam" id="NF045485">
    <property type="entry name" value="FPPsyn"/>
    <property type="match status" value="1"/>
</dbReference>
<name>A0A858R7Z8_9PROT</name>
<sequence>MPSLPKTLQSAMADTVEQVETAIEVLLPTVDLVEARLFEAMRYACLGGGKRLRPFLVMESARMFGVNPACALRAAAAVEFVHCYSLVHDDLPAMDNADLRRGRKTVHLEFDEATAILAGDGLLTAAFEILSDPETHEDPQVRCKLVAALARAAGPRGMVGGQMLDLIAEKQTFDIGAITRLQRMKTGDMIAFSSGAGAILGKAGPAQQHALQAYAHDLGLAFQIADDLLDVEGSEAEVGKSVGRDVAAGKATFVSILGVERAKDQARRLADQAAAHLDIFGDRAEMLKEVARYVVERRS</sequence>
<comment type="cofactor">
    <cofactor evidence="1">
        <name>Mg(2+)</name>
        <dbReference type="ChEBI" id="CHEBI:18420"/>
    </cofactor>
</comment>
<dbReference type="GO" id="GO:0004659">
    <property type="term" value="F:prenyltransferase activity"/>
    <property type="evidence" value="ECO:0007669"/>
    <property type="project" value="InterPro"/>
</dbReference>
<reference evidence="8" key="1">
    <citation type="submission" date="2020-04" db="EMBL/GenBank/DDBJ databases">
        <title>A desert anoxygenic phototrophic bacterium fixes CO2 using RubisCO under aerobic conditions.</title>
        <authorList>
            <person name="Tang K."/>
        </authorList>
    </citation>
    <scope>NUCLEOTIDE SEQUENCE [LARGE SCALE GENOMIC DNA]</scope>
    <source>
        <strain evidence="8">MIMtkB3</strain>
    </source>
</reference>
<dbReference type="GO" id="GO:0016114">
    <property type="term" value="P:terpenoid biosynthetic process"/>
    <property type="evidence" value="ECO:0007669"/>
    <property type="project" value="UniProtKB-ARBA"/>
</dbReference>
<dbReference type="InterPro" id="IPR033749">
    <property type="entry name" value="Polyprenyl_synt_CS"/>
</dbReference>
<dbReference type="SUPFAM" id="SSF48576">
    <property type="entry name" value="Terpenoid synthases"/>
    <property type="match status" value="1"/>
</dbReference>
<dbReference type="PANTHER" id="PTHR43281:SF1">
    <property type="entry name" value="FARNESYL DIPHOSPHATE SYNTHASE"/>
    <property type="match status" value="1"/>
</dbReference>
<keyword evidence="3 7" id="KW-0808">Transferase</keyword>
<dbReference type="EMBL" id="CP051775">
    <property type="protein sequence ID" value="QJE73313.1"/>
    <property type="molecule type" value="Genomic_DNA"/>
</dbReference>
<evidence type="ECO:0000313" key="9">
    <source>
        <dbReference type="Proteomes" id="UP000501891"/>
    </source>
</evidence>
<keyword evidence="9" id="KW-1185">Reference proteome</keyword>
<keyword evidence="4" id="KW-0479">Metal-binding</keyword>
<dbReference type="PROSITE" id="PS00723">
    <property type="entry name" value="POLYPRENYL_SYNTHASE_1"/>
    <property type="match status" value="1"/>
</dbReference>
<dbReference type="Proteomes" id="UP000501891">
    <property type="component" value="Chromosome"/>
</dbReference>
<dbReference type="Pfam" id="PF00348">
    <property type="entry name" value="polyprenyl_synt"/>
    <property type="match status" value="1"/>
</dbReference>
<evidence type="ECO:0000256" key="6">
    <source>
        <dbReference type="ARBA" id="ARBA00023229"/>
    </source>
</evidence>
<keyword evidence="6" id="KW-0414">Isoprene biosynthesis</keyword>